<gene>
    <name evidence="2" type="ORF">WHR41_06488</name>
</gene>
<protein>
    <recommendedName>
        <fullName evidence="4">Velvet domain-containing protein</fullName>
    </recommendedName>
</protein>
<dbReference type="GeneID" id="96007931"/>
<dbReference type="RefSeq" id="XP_069228283.1">
    <property type="nucleotide sequence ID" value="XM_069375093.1"/>
</dbReference>
<dbReference type="Proteomes" id="UP000803884">
    <property type="component" value="Unassembled WGS sequence"/>
</dbReference>
<evidence type="ECO:0000313" key="3">
    <source>
        <dbReference type="Proteomes" id="UP000803884"/>
    </source>
</evidence>
<evidence type="ECO:0008006" key="4">
    <source>
        <dbReference type="Google" id="ProtNLM"/>
    </source>
</evidence>
<organism evidence="2 3">
    <name type="scientific">Cladosporium halotolerans</name>
    <dbReference type="NCBI Taxonomy" id="1052096"/>
    <lineage>
        <taxon>Eukaryota</taxon>
        <taxon>Fungi</taxon>
        <taxon>Dikarya</taxon>
        <taxon>Ascomycota</taxon>
        <taxon>Pezizomycotina</taxon>
        <taxon>Dothideomycetes</taxon>
        <taxon>Dothideomycetidae</taxon>
        <taxon>Cladosporiales</taxon>
        <taxon>Cladosporiaceae</taxon>
        <taxon>Cladosporium</taxon>
    </lineage>
</organism>
<reference evidence="2 3" key="1">
    <citation type="journal article" date="2020" name="Microbiol. Resour. Announc.">
        <title>Draft Genome Sequence of a Cladosporium Species Isolated from the Mesophotic Ascidian Didemnum maculosum.</title>
        <authorList>
            <person name="Gioti A."/>
            <person name="Siaperas R."/>
            <person name="Nikolaivits E."/>
            <person name="Le Goff G."/>
            <person name="Ouazzani J."/>
            <person name="Kotoulas G."/>
            <person name="Topakas E."/>
        </authorList>
    </citation>
    <scope>NUCLEOTIDE SEQUENCE [LARGE SCALE GENOMIC DNA]</scope>
    <source>
        <strain evidence="2 3">TM138-S3</strain>
    </source>
</reference>
<feature type="compositionally biased region" description="Basic residues" evidence="1">
    <location>
        <begin position="44"/>
        <end position="55"/>
    </location>
</feature>
<keyword evidence="3" id="KW-1185">Reference proteome</keyword>
<accession>A0AB34KJE7</accession>
<comment type="caution">
    <text evidence="2">The sequence shown here is derived from an EMBL/GenBank/DDBJ whole genome shotgun (WGS) entry which is preliminary data.</text>
</comment>
<feature type="region of interest" description="Disordered" evidence="1">
    <location>
        <begin position="222"/>
        <end position="243"/>
    </location>
</feature>
<evidence type="ECO:0000256" key="1">
    <source>
        <dbReference type="SAM" id="MobiDB-lite"/>
    </source>
</evidence>
<sequence length="243" mass="26394">MTTDGSQRTYLYDSHGPRAVDAGQSRTSSRRHQKDSASEDRDGKRSRKPSGHKSSSKSDSGHRRKSSNAQPSGEAPAKPKWELDVIGQPPRVFPLGMEIETSAMVSLRFPSADRAADSGHVDTSRLFAVASLVADTRSGERVPVESGSLTGQKLFDSVHAIPEEHVATMARSQPCRLALGYFTFPGLLVRQYGSYRIRITLVQMPASGSSQQGATSLLAVDSEPIKVERRPTNAPRVHSRANV</sequence>
<dbReference type="EMBL" id="JAAQHG020000021">
    <property type="protein sequence ID" value="KAL1585177.1"/>
    <property type="molecule type" value="Genomic_DNA"/>
</dbReference>
<evidence type="ECO:0000313" key="2">
    <source>
        <dbReference type="EMBL" id="KAL1585177.1"/>
    </source>
</evidence>
<dbReference type="Gene3D" id="2.60.40.3960">
    <property type="entry name" value="Velvet domain"/>
    <property type="match status" value="1"/>
</dbReference>
<proteinExistence type="predicted"/>
<name>A0AB34KJE7_9PEZI</name>
<feature type="region of interest" description="Disordered" evidence="1">
    <location>
        <begin position="1"/>
        <end position="83"/>
    </location>
</feature>
<feature type="compositionally biased region" description="Basic and acidic residues" evidence="1">
    <location>
        <begin position="34"/>
        <end position="43"/>
    </location>
</feature>
<dbReference type="AlphaFoldDB" id="A0AB34KJE7"/>
<dbReference type="InterPro" id="IPR038491">
    <property type="entry name" value="Velvet_dom_sf"/>
</dbReference>